<dbReference type="EMBL" id="OU963864">
    <property type="protein sequence ID" value="CAH0386565.1"/>
    <property type="molecule type" value="Genomic_DNA"/>
</dbReference>
<keyword evidence="4" id="KW-1185">Reference proteome</keyword>
<keyword evidence="1" id="KW-0175">Coiled coil</keyword>
<dbReference type="AlphaFoldDB" id="A0A9P0F0C9"/>
<feature type="signal peptide" evidence="2">
    <location>
        <begin position="1"/>
        <end position="17"/>
    </location>
</feature>
<protein>
    <submittedName>
        <fullName evidence="3">Uncharacterized protein</fullName>
    </submittedName>
</protein>
<sequence length="243" mass="28263">MKCVVFFCCLAVATAFALRPLLTESSQNEDDFIRNQLEEAFSVRGPTAQHAIIRQLFQTLEWHYRKQLAASRKELAALGKDLAAVRDENKVLRNRIALLEKEVSFVMNRTMIELLEKRLLKGIPSKRTAEYKNLPEKVYQWKYVLDRENKTFPIVTSDDFRIILESLKNRTTFPKTFLDFGTCMREIYQELCEDMQSRMFALFRGLPYGFSVPVKKSCSPVVSIIDDIFAIENVQLFKRKVSV</sequence>
<accession>A0A9P0F0C9</accession>
<gene>
    <name evidence="3" type="ORF">BEMITA_LOCUS5661</name>
</gene>
<evidence type="ECO:0000256" key="2">
    <source>
        <dbReference type="SAM" id="SignalP"/>
    </source>
</evidence>
<organism evidence="3 4">
    <name type="scientific">Bemisia tabaci</name>
    <name type="common">Sweetpotato whitefly</name>
    <name type="synonym">Aleurodes tabaci</name>
    <dbReference type="NCBI Taxonomy" id="7038"/>
    <lineage>
        <taxon>Eukaryota</taxon>
        <taxon>Metazoa</taxon>
        <taxon>Ecdysozoa</taxon>
        <taxon>Arthropoda</taxon>
        <taxon>Hexapoda</taxon>
        <taxon>Insecta</taxon>
        <taxon>Pterygota</taxon>
        <taxon>Neoptera</taxon>
        <taxon>Paraneoptera</taxon>
        <taxon>Hemiptera</taxon>
        <taxon>Sternorrhyncha</taxon>
        <taxon>Aleyrodoidea</taxon>
        <taxon>Aleyrodidae</taxon>
        <taxon>Aleyrodinae</taxon>
        <taxon>Bemisia</taxon>
    </lineage>
</organism>
<feature type="coiled-coil region" evidence="1">
    <location>
        <begin position="68"/>
        <end position="109"/>
    </location>
</feature>
<keyword evidence="2" id="KW-0732">Signal</keyword>
<evidence type="ECO:0000313" key="4">
    <source>
        <dbReference type="Proteomes" id="UP001152759"/>
    </source>
</evidence>
<name>A0A9P0F0C9_BEMTA</name>
<reference evidence="3" key="1">
    <citation type="submission" date="2021-12" db="EMBL/GenBank/DDBJ databases">
        <authorList>
            <person name="King R."/>
        </authorList>
    </citation>
    <scope>NUCLEOTIDE SEQUENCE</scope>
</reference>
<evidence type="ECO:0000313" key="3">
    <source>
        <dbReference type="EMBL" id="CAH0386565.1"/>
    </source>
</evidence>
<feature type="chain" id="PRO_5040510114" evidence="2">
    <location>
        <begin position="18"/>
        <end position="243"/>
    </location>
</feature>
<evidence type="ECO:0000256" key="1">
    <source>
        <dbReference type="SAM" id="Coils"/>
    </source>
</evidence>
<proteinExistence type="predicted"/>
<dbReference type="Proteomes" id="UP001152759">
    <property type="component" value="Chromosome 3"/>
</dbReference>